<evidence type="ECO:0000313" key="4">
    <source>
        <dbReference type="EMBL" id="VYU55878.1"/>
    </source>
</evidence>
<feature type="coiled-coil region" evidence="1">
    <location>
        <begin position="204"/>
        <end position="231"/>
    </location>
</feature>
<accession>A0A6N3FUC0</accession>
<dbReference type="InterPro" id="IPR043680">
    <property type="entry name" value="GpH_LAMBDA"/>
</dbReference>
<feature type="domain" description="Bacteriophage tail tape measure N-terminal" evidence="2">
    <location>
        <begin position="290"/>
        <end position="486"/>
    </location>
</feature>
<organism evidence="4">
    <name type="scientific">Phytobacter massiliensis</name>
    <dbReference type="NCBI Taxonomy" id="1485952"/>
    <lineage>
        <taxon>Bacteria</taxon>
        <taxon>Pseudomonadati</taxon>
        <taxon>Pseudomonadota</taxon>
        <taxon>Gammaproteobacteria</taxon>
        <taxon>Enterobacterales</taxon>
        <taxon>Enterobacteriaceae</taxon>
        <taxon>Phytobacter</taxon>
    </lineage>
</organism>
<keyword evidence="1" id="KW-0175">Coiled coil</keyword>
<sequence>MSDIATIALRVNTSELDRGNKALNDFQQTAGAAASKTDDLNSVFRAGASDQKKNTQSLKEQQQELQNLLNKISPVNKAMDELEKLQASLSGFRGKGLLGDDDYGHFNAVLETTRSKLFQVMEAETAEGQERLKLAQETQRATAAQENFLRSITDQAATFRASKADMAEYRATQMGIAEEAAPVIARLREQERAVQQEATQRQIAASQSRMLKQVIAELEAAERAEAAEAQRAQAVRDSFTRSLEDQAAAIGKTRAELLEMRAAQLGVSQQAAPFIAKLREQETAWEKGIISAGQYQQAMRQLPAQITDVFTSLASGMPIWLVAIQQGGQMKDSFGGIGNMLKALGGLITPVNVGLALLAGTATLLTVAYFRGSAENAEFNKQLILTGNYAGQTAGQLSALAKSLSGNGVSQYASASVLAEVVGSGKFNADKFESVARAAIAMQQATGQAVSETIANFKKLYDDPTKASAELNSQMHYLTATQFEYISALERRGDKEAAGQTAADAYSRAEQQRSQQILDNLGLVERAANATRNALKSMWDELLNIGRPQAPQDMLKQMESQLAALEKNLLPERQRMGYGYSYDTSSQDQDYDNRRKAQLAAIASLKAQISPMQQAITLQENLNGAITSGNKVNEDAIDAQQVINRYLDAGTTAADKRRKAQEELNKAIADNAKAARDGTAKLWTPEEIAKARAGIEKLYQDPKTPKAKGVTVAAGDRAEDSAQAELLALQAQLKTLQDHRSFNDTISQQRKELYTTQAKFAVLEEAARNRQLSKQEQSLLASKNQVLELARQKALLADQITAQEQLNKRMDTASKYVTQMAEKRAGLESGATMSDRLASRQTALSQLRSGWINAGGSLEDEGYQKELKAAQDYYDAEDQLRDDWRAGFKKGWSEYLDSATNVFASMQSVAQSALGGISDMMTSLVTTGTASFKSFASSMMKMIVEVINKLLVAYTVQAAMGWISGGTSSSGSGAGQSFAVPSFRPAWNGGYIPEFDTGGYTGDGGKYQPKGVVHGGEFVFTKEATSALGVDYLYAMMRAAQGYASGGFVGRAPMLGLNNNTGAASMAPVIQTSVHVDANGNATALTDSSGDAMGRALALEIQNAATQVVQKHIKNGGLIYNFVKGR</sequence>
<dbReference type="InterPro" id="IPR009628">
    <property type="entry name" value="Phage_tape_measure_N"/>
</dbReference>
<reference evidence="4" key="1">
    <citation type="submission" date="2019-11" db="EMBL/GenBank/DDBJ databases">
        <authorList>
            <person name="Feng L."/>
        </authorList>
    </citation>
    <scope>NUCLEOTIDE SEQUENCE</scope>
    <source>
        <strain evidence="4">EMassiliensisLFYP7</strain>
    </source>
</reference>
<feature type="domain" description="Bacteriophage tail tape measure C-terminal" evidence="3">
    <location>
        <begin position="883"/>
        <end position="956"/>
    </location>
</feature>
<dbReference type="EMBL" id="CACRTZ010000033">
    <property type="protein sequence ID" value="VYU55878.1"/>
    <property type="molecule type" value="Genomic_DNA"/>
</dbReference>
<dbReference type="Pfam" id="PF09718">
    <property type="entry name" value="Tape_meas_lam_C"/>
    <property type="match status" value="1"/>
</dbReference>
<feature type="coiled-coil region" evidence="1">
    <location>
        <begin position="48"/>
        <end position="95"/>
    </location>
</feature>
<gene>
    <name evidence="4" type="ORF">EMLFYP7_02837</name>
</gene>
<protein>
    <submittedName>
        <fullName evidence="4">Prophage tail length tape measure protein</fullName>
    </submittedName>
</protein>
<dbReference type="RefSeq" id="WP_421957860.1">
    <property type="nucleotide sequence ID" value="NZ_CACRTZ010000033.1"/>
</dbReference>
<name>A0A6N3FUC0_9ENTR</name>
<dbReference type="AlphaFoldDB" id="A0A6N3FUC0"/>
<dbReference type="Pfam" id="PF06791">
    <property type="entry name" value="TMP_2"/>
    <property type="match status" value="1"/>
</dbReference>
<dbReference type="HAMAP" id="MF_04138">
    <property type="entry name" value="TMP_LAMBDA"/>
    <property type="match status" value="1"/>
</dbReference>
<evidence type="ECO:0000259" key="2">
    <source>
        <dbReference type="Pfam" id="PF06791"/>
    </source>
</evidence>
<proteinExistence type="inferred from homology"/>
<dbReference type="InterPro" id="IPR006431">
    <property type="entry name" value="Phage_tape_meas_C"/>
</dbReference>
<evidence type="ECO:0000259" key="3">
    <source>
        <dbReference type="Pfam" id="PF09718"/>
    </source>
</evidence>
<evidence type="ECO:0000256" key="1">
    <source>
        <dbReference type="SAM" id="Coils"/>
    </source>
</evidence>
<dbReference type="NCBIfam" id="TIGR01541">
    <property type="entry name" value="tape_meas_lam_C"/>
    <property type="match status" value="1"/>
</dbReference>